<dbReference type="EMBL" id="NIDE01000014">
    <property type="protein sequence ID" value="OWK38041.1"/>
    <property type="molecule type" value="Genomic_DNA"/>
</dbReference>
<dbReference type="Proteomes" id="UP000214646">
    <property type="component" value="Unassembled WGS sequence"/>
</dbReference>
<dbReference type="RefSeq" id="WP_088257860.1">
    <property type="nucleotide sequence ID" value="NZ_NIDE01000014.1"/>
</dbReference>
<name>A0A225D904_9BACT</name>
<sequence length="161" mass="17416">MNEKDIGTALLRVDAGDARDPRVHTRLVLDRDRRRVRLLMGLTVLVWLTAGALVLAGLVNFGLTFPRQAKLVHDVETGELTPAQRDEAQRLVLVSFQKGTLLIAFSVAVMAVGALATVVLIFASRRATVRQLNAGLVEIARQLEELRRSAASSGPPSPSAT</sequence>
<protein>
    <recommendedName>
        <fullName evidence="4">Transmembrane protein</fullName>
    </recommendedName>
</protein>
<feature type="transmembrane region" description="Helical" evidence="1">
    <location>
        <begin position="38"/>
        <end position="63"/>
    </location>
</feature>
<evidence type="ECO:0000256" key="1">
    <source>
        <dbReference type="SAM" id="Phobius"/>
    </source>
</evidence>
<keyword evidence="1" id="KW-0812">Transmembrane</keyword>
<dbReference type="AlphaFoldDB" id="A0A225D904"/>
<evidence type="ECO:0008006" key="4">
    <source>
        <dbReference type="Google" id="ProtNLM"/>
    </source>
</evidence>
<gene>
    <name evidence="2" type="ORF">FRUB_07161</name>
</gene>
<keyword evidence="3" id="KW-1185">Reference proteome</keyword>
<keyword evidence="1" id="KW-0472">Membrane</keyword>
<comment type="caution">
    <text evidence="2">The sequence shown here is derived from an EMBL/GenBank/DDBJ whole genome shotgun (WGS) entry which is preliminary data.</text>
</comment>
<evidence type="ECO:0000313" key="2">
    <source>
        <dbReference type="EMBL" id="OWK38041.1"/>
    </source>
</evidence>
<dbReference type="OrthoDB" id="9991793at2"/>
<organism evidence="2 3">
    <name type="scientific">Fimbriiglobus ruber</name>
    <dbReference type="NCBI Taxonomy" id="1908690"/>
    <lineage>
        <taxon>Bacteria</taxon>
        <taxon>Pseudomonadati</taxon>
        <taxon>Planctomycetota</taxon>
        <taxon>Planctomycetia</taxon>
        <taxon>Gemmatales</taxon>
        <taxon>Gemmataceae</taxon>
        <taxon>Fimbriiglobus</taxon>
    </lineage>
</organism>
<evidence type="ECO:0000313" key="3">
    <source>
        <dbReference type="Proteomes" id="UP000214646"/>
    </source>
</evidence>
<keyword evidence="1" id="KW-1133">Transmembrane helix</keyword>
<reference evidence="3" key="1">
    <citation type="submission" date="2017-06" db="EMBL/GenBank/DDBJ databases">
        <title>Genome analysis of Fimbriiglobus ruber SP5, the first member of the order Planctomycetales with confirmed chitinolytic capability.</title>
        <authorList>
            <person name="Ravin N.V."/>
            <person name="Rakitin A.L."/>
            <person name="Ivanova A.A."/>
            <person name="Beletsky A.V."/>
            <person name="Kulichevskaya I.S."/>
            <person name="Mardanov A.V."/>
            <person name="Dedysh S.N."/>
        </authorList>
    </citation>
    <scope>NUCLEOTIDE SEQUENCE [LARGE SCALE GENOMIC DNA]</scope>
    <source>
        <strain evidence="3">SP5</strain>
    </source>
</reference>
<feature type="transmembrane region" description="Helical" evidence="1">
    <location>
        <begin position="101"/>
        <end position="123"/>
    </location>
</feature>
<accession>A0A225D904</accession>
<proteinExistence type="predicted"/>